<keyword evidence="3" id="KW-1185">Reference proteome</keyword>
<name>A0A953LBR4_9BACT</name>
<dbReference type="SUPFAM" id="SSF52540">
    <property type="entry name" value="P-loop containing nucleoside triphosphate hydrolases"/>
    <property type="match status" value="1"/>
</dbReference>
<evidence type="ECO:0000313" key="2">
    <source>
        <dbReference type="EMBL" id="MBY5960043.1"/>
    </source>
</evidence>
<dbReference type="InterPro" id="IPR027417">
    <property type="entry name" value="P-loop_NTPase"/>
</dbReference>
<dbReference type="Proteomes" id="UP000753961">
    <property type="component" value="Unassembled WGS sequence"/>
</dbReference>
<dbReference type="AlphaFoldDB" id="A0A953LBR4"/>
<dbReference type="RefSeq" id="WP_222581588.1">
    <property type="nucleotide sequence ID" value="NZ_JAHVHU010000022.1"/>
</dbReference>
<keyword evidence="1" id="KW-0175">Coiled coil</keyword>
<evidence type="ECO:0000313" key="3">
    <source>
        <dbReference type="Proteomes" id="UP000753961"/>
    </source>
</evidence>
<evidence type="ECO:0000256" key="1">
    <source>
        <dbReference type="SAM" id="Coils"/>
    </source>
</evidence>
<gene>
    <name evidence="2" type="ORF">KUV50_17965</name>
</gene>
<comment type="caution">
    <text evidence="2">The sequence shown here is derived from an EMBL/GenBank/DDBJ whole genome shotgun (WGS) entry which is preliminary data.</text>
</comment>
<dbReference type="EMBL" id="JAHVHU010000022">
    <property type="protein sequence ID" value="MBY5960043.1"/>
    <property type="molecule type" value="Genomic_DNA"/>
</dbReference>
<accession>A0A953LBR4</accession>
<proteinExistence type="predicted"/>
<protein>
    <recommendedName>
        <fullName evidence="4">RecF/RecN/SMC N terminal domain-containing protein</fullName>
    </recommendedName>
</protein>
<feature type="coiled-coil region" evidence="1">
    <location>
        <begin position="319"/>
        <end position="398"/>
    </location>
</feature>
<sequence>MAKIKSINISGIRGIKDPLTLDLDKKSVLVYGDNGTGKSSVTDAFEWFFFDHIEHLSNEEIGRRKGRDALRNIFIPDREDGYIELQFDDNKLDTKKSIDSSLKPSSTNTSDEFNEFIVAAQSENLILRYRDLVQFIIAGKTDKLNELQRIIGFSEVANIRSLLKKNAGRIARTIKAANYDNLKSIQQSKIIENLGQPAYDDEQLFEGANKLIEPLELGIEIKSRKDINTVLKKIQTKEDTALLEQINFFTRIWEALSEVEGNIENIHESYKAYHTAFKELQKDPEKIKKLQLLALLKEGHTVLKNDVVQDDYCPLCLQEKSKVQLLQELTSRIEELEQLAEEKQKLDEQGEELEDLVRPNINTIDSLLKEKLFKQDEFAKLKEQVEDIKKSLSAFNDELKKDFSKTLGEPSKVEIDKKKIAKLVKYAHDTAKSLKESQAANIKFQIYTKLLQASNAYIEYQRIEKEQEILTKQQFTFEALYEDFIKRQEEALNVFLSMFSKDINDYYTTMNPNEKVEDIKLVPLKKNDELVGITIEYSFFDETRTPPIAYLSESHINCLGLSFFLASVKAFNKVNEFFILDDVISSFDRSHRYRFAQLLASKFSDYQVLLLTHEKEFFELVWSEVKSKGWLLKNFKWTKEQGTGIEKGLADIKERVKTKLADKNTDGLGNDIRVYTEKVMKRVALEVEAKVAYRNNDVNEKRMAPELLDAVQSKLSKSSKELKDAADIPKIKGMPMFVGNTTSHHNEFQESIEDLDAMWEDVKKTIHCFYCPDCDKFVSLKFYDTVEKKIRCGCAKLKYDWKK</sequence>
<reference evidence="2" key="1">
    <citation type="submission" date="2021-06" db="EMBL/GenBank/DDBJ databases">
        <title>44 bacteria genomes isolated from Dapeng, Shenzhen.</title>
        <authorList>
            <person name="Zheng W."/>
            <person name="Yu S."/>
            <person name="Huang Y."/>
        </authorList>
    </citation>
    <scope>NUCLEOTIDE SEQUENCE</scope>
    <source>
        <strain evidence="2">DP5N28-2</strain>
    </source>
</reference>
<evidence type="ECO:0008006" key="4">
    <source>
        <dbReference type="Google" id="ProtNLM"/>
    </source>
</evidence>
<dbReference type="PANTHER" id="PTHR32114:SF2">
    <property type="entry name" value="ABC TRANSPORTER ABCH.3"/>
    <property type="match status" value="1"/>
</dbReference>
<organism evidence="2 3">
    <name type="scientific">Membranihabitans marinus</name>
    <dbReference type="NCBI Taxonomy" id="1227546"/>
    <lineage>
        <taxon>Bacteria</taxon>
        <taxon>Pseudomonadati</taxon>
        <taxon>Bacteroidota</taxon>
        <taxon>Saprospiria</taxon>
        <taxon>Saprospirales</taxon>
        <taxon>Saprospiraceae</taxon>
        <taxon>Membranihabitans</taxon>
    </lineage>
</organism>
<dbReference type="PANTHER" id="PTHR32114">
    <property type="entry name" value="ABC TRANSPORTER ABCH.3"/>
    <property type="match status" value="1"/>
</dbReference>
<dbReference type="Gene3D" id="3.40.50.300">
    <property type="entry name" value="P-loop containing nucleotide triphosphate hydrolases"/>
    <property type="match status" value="2"/>
</dbReference>